<dbReference type="AlphaFoldDB" id="R0GRJ1"/>
<dbReference type="InterPro" id="IPR040256">
    <property type="entry name" value="At4g02000-like"/>
</dbReference>
<evidence type="ECO:0000313" key="3">
    <source>
        <dbReference type="Proteomes" id="UP000029121"/>
    </source>
</evidence>
<feature type="region of interest" description="Disordered" evidence="1">
    <location>
        <begin position="135"/>
        <end position="166"/>
    </location>
</feature>
<feature type="compositionally biased region" description="Polar residues" evidence="1">
    <location>
        <begin position="440"/>
        <end position="452"/>
    </location>
</feature>
<gene>
    <name evidence="2" type="ORF">CARUB_v10028307mg</name>
</gene>
<reference evidence="3" key="1">
    <citation type="journal article" date="2013" name="Nat. Genet.">
        <title>The Capsella rubella genome and the genomic consequences of rapid mating system evolution.</title>
        <authorList>
            <person name="Slotte T."/>
            <person name="Hazzouri K.M."/>
            <person name="Agren J.A."/>
            <person name="Koenig D."/>
            <person name="Maumus F."/>
            <person name="Guo Y.L."/>
            <person name="Steige K."/>
            <person name="Platts A.E."/>
            <person name="Escobar J.S."/>
            <person name="Newman L.K."/>
            <person name="Wang W."/>
            <person name="Mandakova T."/>
            <person name="Vello E."/>
            <person name="Smith L.M."/>
            <person name="Henz S.R."/>
            <person name="Steffen J."/>
            <person name="Takuno S."/>
            <person name="Brandvain Y."/>
            <person name="Coop G."/>
            <person name="Andolfatto P."/>
            <person name="Hu T.T."/>
            <person name="Blanchette M."/>
            <person name="Clark R.M."/>
            <person name="Quesneville H."/>
            <person name="Nordborg M."/>
            <person name="Gaut B.S."/>
            <person name="Lysak M.A."/>
            <person name="Jenkins J."/>
            <person name="Grimwood J."/>
            <person name="Chapman J."/>
            <person name="Prochnik S."/>
            <person name="Shu S."/>
            <person name="Rokhsar D."/>
            <person name="Schmutz J."/>
            <person name="Weigel D."/>
            <person name="Wright S.I."/>
        </authorList>
    </citation>
    <scope>NUCLEOTIDE SEQUENCE [LARGE SCALE GENOMIC DNA]</scope>
    <source>
        <strain evidence="3">cv. Monte Gargano</strain>
    </source>
</reference>
<protein>
    <submittedName>
        <fullName evidence="2">Uncharacterized protein</fullName>
    </submittedName>
</protein>
<sequence>MLASTLTSTSISSAGCSISAASHPFAAAAQSNNSILVETQGILPSTPLMSLELILVRSGHVPQSLASVETSGSPSSSLEQVVGLPPSGSFVSEISSAGPNGIPQGIAVPKSVVGIHSLGPSVSEISSAEPIGTTQGIATQAPTPQTASSPKNTSVGTIGKDTTAPSTRESLWATKFKASLHNLRQMDAPSFREDGTPVVMAPPSVLLKTAEMWKGHLVAQLHGLFPPPTKIFNDLNPIWGKFGNIIVRIISETTALIFIPSTTTRQWVVDIGFWQAEGPMELEELHSAPTWAILKRVPPQLYSLEGISVIASGIGKPLHTEKSRLDPINIGSTKVKVLINLHFSLPTTVVVKDVQGNTARVEVEYPRPPPKCLNCGRYGHLLNLPSGSRVVTHPSVTLSANPEGEEKPVSPQTSDQIRSPRRRSSRSKKRSTSTPPVLSIPSTKELAQQISS</sequence>
<keyword evidence="3" id="KW-1185">Reference proteome</keyword>
<dbReference type="PANTHER" id="PTHR31286:SF181">
    <property type="entry name" value="ZINC KNUCKLE (CCHC-TYPE) FAMILY PROTEIN"/>
    <property type="match status" value="1"/>
</dbReference>
<evidence type="ECO:0000256" key="1">
    <source>
        <dbReference type="SAM" id="MobiDB-lite"/>
    </source>
</evidence>
<feature type="region of interest" description="Disordered" evidence="1">
    <location>
        <begin position="392"/>
        <end position="452"/>
    </location>
</feature>
<name>R0GRJ1_9BRAS</name>
<proteinExistence type="predicted"/>
<evidence type="ECO:0000313" key="2">
    <source>
        <dbReference type="EMBL" id="EOA14960.1"/>
    </source>
</evidence>
<organism evidence="2 3">
    <name type="scientific">Capsella rubella</name>
    <dbReference type="NCBI Taxonomy" id="81985"/>
    <lineage>
        <taxon>Eukaryota</taxon>
        <taxon>Viridiplantae</taxon>
        <taxon>Streptophyta</taxon>
        <taxon>Embryophyta</taxon>
        <taxon>Tracheophyta</taxon>
        <taxon>Spermatophyta</taxon>
        <taxon>Magnoliopsida</taxon>
        <taxon>eudicotyledons</taxon>
        <taxon>Gunneridae</taxon>
        <taxon>Pentapetalae</taxon>
        <taxon>rosids</taxon>
        <taxon>malvids</taxon>
        <taxon>Brassicales</taxon>
        <taxon>Brassicaceae</taxon>
        <taxon>Camelineae</taxon>
        <taxon>Capsella</taxon>
    </lineage>
</organism>
<accession>R0GRJ1</accession>
<feature type="compositionally biased region" description="Polar residues" evidence="1">
    <location>
        <begin position="135"/>
        <end position="156"/>
    </location>
</feature>
<dbReference type="STRING" id="81985.R0GRJ1"/>
<feature type="compositionally biased region" description="Basic residues" evidence="1">
    <location>
        <begin position="419"/>
        <end position="431"/>
    </location>
</feature>
<dbReference type="eggNOG" id="KOG1075">
    <property type="taxonomic scope" value="Eukaryota"/>
</dbReference>
<dbReference type="PANTHER" id="PTHR31286">
    <property type="entry name" value="GLYCINE-RICH CELL WALL STRUCTURAL PROTEIN 1.8-LIKE"/>
    <property type="match status" value="1"/>
</dbReference>
<dbReference type="EMBL" id="KB870812">
    <property type="protein sequence ID" value="EOA14960.1"/>
    <property type="molecule type" value="Genomic_DNA"/>
</dbReference>
<dbReference type="Proteomes" id="UP000029121">
    <property type="component" value="Unassembled WGS sequence"/>
</dbReference>